<comment type="caution">
    <text evidence="1">The sequence shown here is derived from an EMBL/GenBank/DDBJ whole genome shotgun (WGS) entry which is preliminary data.</text>
</comment>
<gene>
    <name evidence="1" type="ORF">HPB47_012380</name>
</gene>
<protein>
    <submittedName>
        <fullName evidence="1">Uncharacterized protein</fullName>
    </submittedName>
</protein>
<keyword evidence="2" id="KW-1185">Reference proteome</keyword>
<evidence type="ECO:0000313" key="2">
    <source>
        <dbReference type="Proteomes" id="UP000805193"/>
    </source>
</evidence>
<evidence type="ECO:0000313" key="1">
    <source>
        <dbReference type="EMBL" id="KAG0410522.1"/>
    </source>
</evidence>
<sequence length="115" mass="12723">MRPGRFRFERAGPGGVSGRAPVVRPLSVRGRCLTASQRRSAPFDFDSRREPPQRVVRASCRRSPWRRSVAAVAIRGARARTALNLNVRRPVARLVSTAEARSGWESGSHGLAEFD</sequence>
<dbReference type="Proteomes" id="UP000805193">
    <property type="component" value="Unassembled WGS sequence"/>
</dbReference>
<dbReference type="EMBL" id="JABSTQ010011516">
    <property type="protein sequence ID" value="KAG0410522.1"/>
    <property type="molecule type" value="Genomic_DNA"/>
</dbReference>
<reference evidence="1 2" key="1">
    <citation type="journal article" date="2020" name="Cell">
        <title>Large-Scale Comparative Analyses of Tick Genomes Elucidate Their Genetic Diversity and Vector Capacities.</title>
        <authorList>
            <consortium name="Tick Genome and Microbiome Consortium (TIGMIC)"/>
            <person name="Jia N."/>
            <person name="Wang J."/>
            <person name="Shi W."/>
            <person name="Du L."/>
            <person name="Sun Y."/>
            <person name="Zhan W."/>
            <person name="Jiang J.F."/>
            <person name="Wang Q."/>
            <person name="Zhang B."/>
            <person name="Ji P."/>
            <person name="Bell-Sakyi L."/>
            <person name="Cui X.M."/>
            <person name="Yuan T.T."/>
            <person name="Jiang B.G."/>
            <person name="Yang W.F."/>
            <person name="Lam T.T."/>
            <person name="Chang Q.C."/>
            <person name="Ding S.J."/>
            <person name="Wang X.J."/>
            <person name="Zhu J.G."/>
            <person name="Ruan X.D."/>
            <person name="Zhao L."/>
            <person name="Wei J.T."/>
            <person name="Ye R.Z."/>
            <person name="Que T.C."/>
            <person name="Du C.H."/>
            <person name="Zhou Y.H."/>
            <person name="Cheng J.X."/>
            <person name="Dai P.F."/>
            <person name="Guo W.B."/>
            <person name="Han X.H."/>
            <person name="Huang E.J."/>
            <person name="Li L.F."/>
            <person name="Wei W."/>
            <person name="Gao Y.C."/>
            <person name="Liu J.Z."/>
            <person name="Shao H.Z."/>
            <person name="Wang X."/>
            <person name="Wang C.C."/>
            <person name="Yang T.C."/>
            <person name="Huo Q.B."/>
            <person name="Li W."/>
            <person name="Chen H.Y."/>
            <person name="Chen S.E."/>
            <person name="Zhou L.G."/>
            <person name="Ni X.B."/>
            <person name="Tian J.H."/>
            <person name="Sheng Y."/>
            <person name="Liu T."/>
            <person name="Pan Y.S."/>
            <person name="Xia L.Y."/>
            <person name="Li J."/>
            <person name="Zhao F."/>
            <person name="Cao W.C."/>
        </authorList>
    </citation>
    <scope>NUCLEOTIDE SEQUENCE [LARGE SCALE GENOMIC DNA]</scope>
    <source>
        <strain evidence="1">Iper-2018</strain>
    </source>
</reference>
<name>A0AC60NTT7_IXOPE</name>
<organism evidence="1 2">
    <name type="scientific">Ixodes persulcatus</name>
    <name type="common">Taiga tick</name>
    <dbReference type="NCBI Taxonomy" id="34615"/>
    <lineage>
        <taxon>Eukaryota</taxon>
        <taxon>Metazoa</taxon>
        <taxon>Ecdysozoa</taxon>
        <taxon>Arthropoda</taxon>
        <taxon>Chelicerata</taxon>
        <taxon>Arachnida</taxon>
        <taxon>Acari</taxon>
        <taxon>Parasitiformes</taxon>
        <taxon>Ixodida</taxon>
        <taxon>Ixodoidea</taxon>
        <taxon>Ixodidae</taxon>
        <taxon>Ixodinae</taxon>
        <taxon>Ixodes</taxon>
    </lineage>
</organism>
<proteinExistence type="predicted"/>
<accession>A0AC60NTT7</accession>